<dbReference type="Proteomes" id="UP001516023">
    <property type="component" value="Unassembled WGS sequence"/>
</dbReference>
<dbReference type="InterPro" id="IPR029071">
    <property type="entry name" value="Ubiquitin-like_domsf"/>
</dbReference>
<dbReference type="Pfam" id="PF11976">
    <property type="entry name" value="Rad60-SLD"/>
    <property type="match status" value="1"/>
</dbReference>
<keyword evidence="4" id="KW-1185">Reference proteome</keyword>
<feature type="compositionally biased region" description="Polar residues" evidence="1">
    <location>
        <begin position="13"/>
        <end position="23"/>
    </location>
</feature>
<feature type="region of interest" description="Disordered" evidence="1">
    <location>
        <begin position="148"/>
        <end position="181"/>
    </location>
</feature>
<proteinExistence type="predicted"/>
<accession>A0ABD3PW42</accession>
<dbReference type="AlphaFoldDB" id="A0ABD3PW42"/>
<sequence length="388" mass="43852">MAQVSRPPKRSRTANGSSLPTSSEQDDASSLDPPQILLTSRDNDFSAVSWWMVDMECTDDDGNEGSKQDWDAEHLSPSLMVDQMWHQHILDVVNYCHDMMLLCGHVVGHNPDVALDVEGKKTRDKRTREALEEHYLDRYDKEIWGIQESEDSSDAESEDTANAVKNQTTEDSDDTHRDGECGADVDVFESEHDVTNVAGDTSASTRDKGKDEMTSITICFQGVDTSYTVKKRRNLSACFKEFARSKGKTVAQFEFTYMNRRITGRSSPNSLQYNKHEALYRNRKVCIYATLKAGISAAKSDEMLTNPSQHEQITIRLKDQSGEETFFKVKRITKMAKIFNAYATRNGVDVKTLRFLLDAEPICHHATPLSLELEDQDQIDVVLEQRGC</sequence>
<organism evidence="3 4">
    <name type="scientific">Cyclotella cryptica</name>
    <dbReference type="NCBI Taxonomy" id="29204"/>
    <lineage>
        <taxon>Eukaryota</taxon>
        <taxon>Sar</taxon>
        <taxon>Stramenopiles</taxon>
        <taxon>Ochrophyta</taxon>
        <taxon>Bacillariophyta</taxon>
        <taxon>Coscinodiscophyceae</taxon>
        <taxon>Thalassiosirophycidae</taxon>
        <taxon>Stephanodiscales</taxon>
        <taxon>Stephanodiscaceae</taxon>
        <taxon>Cyclotella</taxon>
    </lineage>
</organism>
<evidence type="ECO:0000313" key="3">
    <source>
        <dbReference type="EMBL" id="KAL3790410.1"/>
    </source>
</evidence>
<dbReference type="EMBL" id="JABMIG020000128">
    <property type="protein sequence ID" value="KAL3790410.1"/>
    <property type="molecule type" value="Genomic_DNA"/>
</dbReference>
<dbReference type="InterPro" id="IPR022617">
    <property type="entry name" value="Rad60/SUMO-like_dom"/>
</dbReference>
<comment type="caution">
    <text evidence="3">The sequence shown here is derived from an EMBL/GenBank/DDBJ whole genome shotgun (WGS) entry which is preliminary data.</text>
</comment>
<name>A0ABD3PW42_9STRA</name>
<dbReference type="PROSITE" id="PS50053">
    <property type="entry name" value="UBIQUITIN_2"/>
    <property type="match status" value="1"/>
</dbReference>
<gene>
    <name evidence="3" type="ORF">HJC23_013582</name>
</gene>
<dbReference type="Gene3D" id="3.10.20.90">
    <property type="entry name" value="Phosphatidylinositol 3-kinase Catalytic Subunit, Chain A, domain 1"/>
    <property type="match status" value="2"/>
</dbReference>
<feature type="compositionally biased region" description="Acidic residues" evidence="1">
    <location>
        <begin position="148"/>
        <end position="159"/>
    </location>
</feature>
<feature type="region of interest" description="Disordered" evidence="1">
    <location>
        <begin position="1"/>
        <end position="38"/>
    </location>
</feature>
<evidence type="ECO:0000256" key="1">
    <source>
        <dbReference type="SAM" id="MobiDB-lite"/>
    </source>
</evidence>
<dbReference type="PANTHER" id="PTHR10562">
    <property type="entry name" value="SMALL UBIQUITIN-RELATED MODIFIER"/>
    <property type="match status" value="1"/>
</dbReference>
<evidence type="ECO:0000259" key="2">
    <source>
        <dbReference type="PROSITE" id="PS50053"/>
    </source>
</evidence>
<dbReference type="InterPro" id="IPR000626">
    <property type="entry name" value="Ubiquitin-like_dom"/>
</dbReference>
<reference evidence="3 4" key="1">
    <citation type="journal article" date="2020" name="G3 (Bethesda)">
        <title>Improved Reference Genome for Cyclotella cryptica CCMP332, a Model for Cell Wall Morphogenesis, Salinity Adaptation, and Lipid Production in Diatoms (Bacillariophyta).</title>
        <authorList>
            <person name="Roberts W.R."/>
            <person name="Downey K.M."/>
            <person name="Ruck E.C."/>
            <person name="Traller J.C."/>
            <person name="Alverson A.J."/>
        </authorList>
    </citation>
    <scope>NUCLEOTIDE SEQUENCE [LARGE SCALE GENOMIC DNA]</scope>
    <source>
        <strain evidence="3 4">CCMP332</strain>
    </source>
</reference>
<protein>
    <recommendedName>
        <fullName evidence="2">Ubiquitin-like domain-containing protein</fullName>
    </recommendedName>
</protein>
<dbReference type="SUPFAM" id="SSF54236">
    <property type="entry name" value="Ubiquitin-like"/>
    <property type="match status" value="1"/>
</dbReference>
<evidence type="ECO:0000313" key="4">
    <source>
        <dbReference type="Proteomes" id="UP001516023"/>
    </source>
</evidence>
<feature type="domain" description="Ubiquitin-like" evidence="2">
    <location>
        <begin position="313"/>
        <end position="388"/>
    </location>
</feature>